<evidence type="ECO:0000313" key="2">
    <source>
        <dbReference type="Proteomes" id="UP000658656"/>
    </source>
</evidence>
<dbReference type="EMBL" id="BNAV01000004">
    <property type="protein sequence ID" value="GHF55855.1"/>
    <property type="molecule type" value="Genomic_DNA"/>
</dbReference>
<evidence type="ECO:0000313" key="1">
    <source>
        <dbReference type="EMBL" id="GHF55855.1"/>
    </source>
</evidence>
<reference evidence="1" key="2">
    <citation type="submission" date="2020-09" db="EMBL/GenBank/DDBJ databases">
        <authorList>
            <person name="Sun Q."/>
            <person name="Zhou Y."/>
        </authorList>
    </citation>
    <scope>NUCLEOTIDE SEQUENCE</scope>
    <source>
        <strain evidence="1">CGMCC 4.7679</strain>
    </source>
</reference>
<accession>A0A8H9MA98</accession>
<keyword evidence="2" id="KW-1185">Reference proteome</keyword>
<gene>
    <name evidence="1" type="ORF">GCM10017566_31140</name>
</gene>
<dbReference type="RefSeq" id="WP_260171895.1">
    <property type="nucleotide sequence ID" value="NZ_BNAV01000004.1"/>
</dbReference>
<dbReference type="Proteomes" id="UP000658656">
    <property type="component" value="Unassembled WGS sequence"/>
</dbReference>
<organism evidence="1 2">
    <name type="scientific">Amycolatopsis bartoniae</name>
    <dbReference type="NCBI Taxonomy" id="941986"/>
    <lineage>
        <taxon>Bacteria</taxon>
        <taxon>Bacillati</taxon>
        <taxon>Actinomycetota</taxon>
        <taxon>Actinomycetes</taxon>
        <taxon>Pseudonocardiales</taxon>
        <taxon>Pseudonocardiaceae</taxon>
        <taxon>Amycolatopsis</taxon>
    </lineage>
</organism>
<proteinExistence type="predicted"/>
<dbReference type="AlphaFoldDB" id="A0A8H9MA98"/>
<sequence>MSVSQDELETTPIFAELTAEFDLDRLLGETAEPEKGAVQGE</sequence>
<reference evidence="1" key="1">
    <citation type="journal article" date="2014" name="Int. J. Syst. Evol. Microbiol.">
        <title>Complete genome sequence of Corynebacterium casei LMG S-19264T (=DSM 44701T), isolated from a smear-ripened cheese.</title>
        <authorList>
            <consortium name="US DOE Joint Genome Institute (JGI-PGF)"/>
            <person name="Walter F."/>
            <person name="Albersmeier A."/>
            <person name="Kalinowski J."/>
            <person name="Ruckert C."/>
        </authorList>
    </citation>
    <scope>NUCLEOTIDE SEQUENCE</scope>
    <source>
        <strain evidence="1">CGMCC 4.7679</strain>
    </source>
</reference>
<protein>
    <submittedName>
        <fullName evidence="1">Uncharacterized protein</fullName>
    </submittedName>
</protein>
<comment type="caution">
    <text evidence="1">The sequence shown here is derived from an EMBL/GenBank/DDBJ whole genome shotgun (WGS) entry which is preliminary data.</text>
</comment>
<name>A0A8H9MA98_9PSEU</name>